<dbReference type="EMBL" id="KL596798">
    <property type="protein sequence ID" value="KER24766.1"/>
    <property type="molecule type" value="Genomic_DNA"/>
</dbReference>
<evidence type="ECO:0000313" key="1">
    <source>
        <dbReference type="EMBL" id="KER24766.1"/>
    </source>
</evidence>
<keyword evidence="2" id="KW-1185">Reference proteome</keyword>
<protein>
    <submittedName>
        <fullName evidence="1">Uncharacterized protein</fullName>
    </submittedName>
</protein>
<dbReference type="RefSeq" id="XP_009171488.1">
    <property type="nucleotide sequence ID" value="XM_009173224.1"/>
</dbReference>
<dbReference type="Proteomes" id="UP000054324">
    <property type="component" value="Unassembled WGS sequence"/>
</dbReference>
<reference evidence="1 2" key="1">
    <citation type="submission" date="2013-11" db="EMBL/GenBank/DDBJ databases">
        <title>Opisthorchis viverrini - life in the bile duct.</title>
        <authorList>
            <person name="Young N.D."/>
            <person name="Nagarajan N."/>
            <person name="Lin S.J."/>
            <person name="Korhonen P.K."/>
            <person name="Jex A.R."/>
            <person name="Hall R.S."/>
            <person name="Safavi-Hemami H."/>
            <person name="Kaewkong W."/>
            <person name="Bertrand D."/>
            <person name="Gao S."/>
            <person name="Seet Q."/>
            <person name="Wongkham S."/>
            <person name="Teh B.T."/>
            <person name="Wongkham C."/>
            <person name="Intapan P.M."/>
            <person name="Maleewong W."/>
            <person name="Yang X."/>
            <person name="Hu M."/>
            <person name="Wang Z."/>
            <person name="Hofmann A."/>
            <person name="Sternberg P.W."/>
            <person name="Tan P."/>
            <person name="Wang J."/>
            <person name="Gasser R.B."/>
        </authorList>
    </citation>
    <scope>NUCLEOTIDE SEQUENCE [LARGE SCALE GENOMIC DNA]</scope>
</reference>
<name>A0A074ZBU1_OPIVI</name>
<dbReference type="AlphaFoldDB" id="A0A074ZBU1"/>
<gene>
    <name evidence="1" type="ORF">T265_07651</name>
</gene>
<sequence>MPHEGGTRAGILSRCPSLGRGSREVEFGCSTLPASNCHATRRKHEGWDTARLPKPRQVGFELRHINGLRIKLYLPSKGVPVCCLGDTHKPPLSCRQDGPEDNTRLTTAKYTGVWLLSCSV</sequence>
<dbReference type="KEGG" id="ovi:T265_07651"/>
<evidence type="ECO:0000313" key="2">
    <source>
        <dbReference type="Proteomes" id="UP000054324"/>
    </source>
</evidence>
<dbReference type="GeneID" id="20321830"/>
<dbReference type="CTD" id="20321830"/>
<accession>A0A074ZBU1</accession>
<proteinExistence type="predicted"/>
<organism evidence="1 2">
    <name type="scientific">Opisthorchis viverrini</name>
    <name type="common">Southeast Asian liver fluke</name>
    <dbReference type="NCBI Taxonomy" id="6198"/>
    <lineage>
        <taxon>Eukaryota</taxon>
        <taxon>Metazoa</taxon>
        <taxon>Spiralia</taxon>
        <taxon>Lophotrochozoa</taxon>
        <taxon>Platyhelminthes</taxon>
        <taxon>Trematoda</taxon>
        <taxon>Digenea</taxon>
        <taxon>Opisthorchiida</taxon>
        <taxon>Opisthorchiata</taxon>
        <taxon>Opisthorchiidae</taxon>
        <taxon>Opisthorchis</taxon>
    </lineage>
</organism>